<gene>
    <name evidence="2" type="ORF">NDU88_003718</name>
</gene>
<sequence length="107" mass="12025">MVHELPLSKHNRLRSSSPPGSGYLILRPRGRREMQFLALVTVFMTLPSASETGWHNARSVDVRQARATRPHEECDRALENKAPGIPLYTLGASPTRHSWLVLDTRGL</sequence>
<evidence type="ECO:0000313" key="3">
    <source>
        <dbReference type="Proteomes" id="UP001066276"/>
    </source>
</evidence>
<proteinExistence type="predicted"/>
<organism evidence="2 3">
    <name type="scientific">Pleurodeles waltl</name>
    <name type="common">Iberian ribbed newt</name>
    <dbReference type="NCBI Taxonomy" id="8319"/>
    <lineage>
        <taxon>Eukaryota</taxon>
        <taxon>Metazoa</taxon>
        <taxon>Chordata</taxon>
        <taxon>Craniata</taxon>
        <taxon>Vertebrata</taxon>
        <taxon>Euteleostomi</taxon>
        <taxon>Amphibia</taxon>
        <taxon>Batrachia</taxon>
        <taxon>Caudata</taxon>
        <taxon>Salamandroidea</taxon>
        <taxon>Salamandridae</taxon>
        <taxon>Pleurodelinae</taxon>
        <taxon>Pleurodeles</taxon>
    </lineage>
</organism>
<comment type="caution">
    <text evidence="2">The sequence shown here is derived from an EMBL/GenBank/DDBJ whole genome shotgun (WGS) entry which is preliminary data.</text>
</comment>
<reference evidence="2" key="1">
    <citation type="journal article" date="2022" name="bioRxiv">
        <title>Sequencing and chromosome-scale assembly of the giantPleurodeles waltlgenome.</title>
        <authorList>
            <person name="Brown T."/>
            <person name="Elewa A."/>
            <person name="Iarovenko S."/>
            <person name="Subramanian E."/>
            <person name="Araus A.J."/>
            <person name="Petzold A."/>
            <person name="Susuki M."/>
            <person name="Suzuki K.-i.T."/>
            <person name="Hayashi T."/>
            <person name="Toyoda A."/>
            <person name="Oliveira C."/>
            <person name="Osipova E."/>
            <person name="Leigh N.D."/>
            <person name="Simon A."/>
            <person name="Yun M.H."/>
        </authorList>
    </citation>
    <scope>NUCLEOTIDE SEQUENCE</scope>
    <source>
        <strain evidence="2">20211129_DDA</strain>
        <tissue evidence="2">Liver</tissue>
    </source>
</reference>
<feature type="region of interest" description="Disordered" evidence="1">
    <location>
        <begin position="1"/>
        <end position="25"/>
    </location>
</feature>
<accession>A0AAV7TS26</accession>
<evidence type="ECO:0000313" key="2">
    <source>
        <dbReference type="EMBL" id="KAJ1178472.1"/>
    </source>
</evidence>
<dbReference type="EMBL" id="JANPWB010000006">
    <property type="protein sequence ID" value="KAJ1178472.1"/>
    <property type="molecule type" value="Genomic_DNA"/>
</dbReference>
<keyword evidence="3" id="KW-1185">Reference proteome</keyword>
<name>A0AAV7TS26_PLEWA</name>
<dbReference type="Proteomes" id="UP001066276">
    <property type="component" value="Chromosome 3_2"/>
</dbReference>
<dbReference type="AlphaFoldDB" id="A0AAV7TS26"/>
<evidence type="ECO:0000256" key="1">
    <source>
        <dbReference type="SAM" id="MobiDB-lite"/>
    </source>
</evidence>
<protein>
    <submittedName>
        <fullName evidence="2">Uncharacterized protein</fullName>
    </submittedName>
</protein>